<accession>A0A5M8PKG7</accession>
<evidence type="ECO:0000256" key="6">
    <source>
        <dbReference type="ARBA" id="ARBA00022801"/>
    </source>
</evidence>
<feature type="binding site" evidence="12">
    <location>
        <position position="105"/>
    </location>
    <ligand>
        <name>Zn(2+)</name>
        <dbReference type="ChEBI" id="CHEBI:29105"/>
        <note>catalytic</note>
    </ligand>
</feature>
<comment type="caution">
    <text evidence="16">The sequence shown here is derived from an EMBL/GenBank/DDBJ whole genome shotgun (WGS) entry which is preliminary data.</text>
</comment>
<evidence type="ECO:0000256" key="5">
    <source>
        <dbReference type="ARBA" id="ARBA00022723"/>
    </source>
</evidence>
<organism evidence="16 17">
    <name type="scientific">Lasallia pustulata</name>
    <dbReference type="NCBI Taxonomy" id="136370"/>
    <lineage>
        <taxon>Eukaryota</taxon>
        <taxon>Fungi</taxon>
        <taxon>Dikarya</taxon>
        <taxon>Ascomycota</taxon>
        <taxon>Pezizomycotina</taxon>
        <taxon>Lecanoromycetes</taxon>
        <taxon>OSLEUM clade</taxon>
        <taxon>Umbilicariomycetidae</taxon>
        <taxon>Umbilicariales</taxon>
        <taxon>Umbilicariaceae</taxon>
        <taxon>Lasallia</taxon>
    </lineage>
</organism>
<dbReference type="FunFam" id="3.40.140.10:FF:000008">
    <property type="entry name" value="Cytidine deaminase"/>
    <property type="match status" value="1"/>
</dbReference>
<dbReference type="InterPro" id="IPR016193">
    <property type="entry name" value="Cytidine_deaminase-like"/>
</dbReference>
<evidence type="ECO:0000313" key="17">
    <source>
        <dbReference type="Proteomes" id="UP000324767"/>
    </source>
</evidence>
<evidence type="ECO:0000256" key="9">
    <source>
        <dbReference type="ARBA" id="ARBA00049558"/>
    </source>
</evidence>
<name>A0A5M8PKG7_9LECA</name>
<dbReference type="AlphaFoldDB" id="A0A5M8PKG7"/>
<dbReference type="PROSITE" id="PS00903">
    <property type="entry name" value="CYT_DCMP_DEAMINASES_1"/>
    <property type="match status" value="1"/>
</dbReference>
<dbReference type="GO" id="GO:0055086">
    <property type="term" value="P:nucleobase-containing small molecule metabolic process"/>
    <property type="evidence" value="ECO:0007669"/>
    <property type="project" value="UniProtKB-ARBA"/>
</dbReference>
<feature type="binding site" evidence="12">
    <location>
        <position position="108"/>
    </location>
    <ligand>
        <name>Zn(2+)</name>
        <dbReference type="ChEBI" id="CHEBI:29105"/>
        <note>catalytic</note>
    </ligand>
</feature>
<keyword evidence="7 12" id="KW-0862">Zinc</keyword>
<comment type="catalytic activity">
    <reaction evidence="9 13">
        <text>cytidine + H2O + H(+) = uridine + NH4(+)</text>
        <dbReference type="Rhea" id="RHEA:16069"/>
        <dbReference type="ChEBI" id="CHEBI:15377"/>
        <dbReference type="ChEBI" id="CHEBI:15378"/>
        <dbReference type="ChEBI" id="CHEBI:16704"/>
        <dbReference type="ChEBI" id="CHEBI:17562"/>
        <dbReference type="ChEBI" id="CHEBI:28938"/>
        <dbReference type="EC" id="3.5.4.5"/>
    </reaction>
</comment>
<dbReference type="GO" id="GO:0008270">
    <property type="term" value="F:zinc ion binding"/>
    <property type="evidence" value="ECO:0007669"/>
    <property type="project" value="UniProtKB-UniRule"/>
</dbReference>
<dbReference type="PANTHER" id="PTHR11644">
    <property type="entry name" value="CYTIDINE DEAMINASE"/>
    <property type="match status" value="1"/>
</dbReference>
<dbReference type="GO" id="GO:0004126">
    <property type="term" value="F:cytidine deaminase activity"/>
    <property type="evidence" value="ECO:0007669"/>
    <property type="project" value="UniProtKB-UniRule"/>
</dbReference>
<evidence type="ECO:0000256" key="14">
    <source>
        <dbReference type="SAM" id="MobiDB-lite"/>
    </source>
</evidence>
<dbReference type="PANTHER" id="PTHR11644:SF2">
    <property type="entry name" value="CYTIDINE DEAMINASE"/>
    <property type="match status" value="1"/>
</dbReference>
<dbReference type="NCBIfam" id="NF004064">
    <property type="entry name" value="PRK05578.1"/>
    <property type="match status" value="1"/>
</dbReference>
<dbReference type="NCBIfam" id="TIGR01354">
    <property type="entry name" value="cyt_deam_tetra"/>
    <property type="match status" value="1"/>
</dbReference>
<feature type="binding site" evidence="12">
    <location>
        <position position="72"/>
    </location>
    <ligand>
        <name>Zn(2+)</name>
        <dbReference type="ChEBI" id="CHEBI:29105"/>
        <note>catalytic</note>
    </ligand>
</feature>
<dbReference type="Proteomes" id="UP000324767">
    <property type="component" value="Unassembled WGS sequence"/>
</dbReference>
<evidence type="ECO:0000313" key="16">
    <source>
        <dbReference type="EMBL" id="KAA6409540.1"/>
    </source>
</evidence>
<dbReference type="GO" id="GO:0005829">
    <property type="term" value="C:cytosol"/>
    <property type="evidence" value="ECO:0007669"/>
    <property type="project" value="TreeGrafter"/>
</dbReference>
<comment type="catalytic activity">
    <reaction evidence="13">
        <text>2'-deoxycytidine + H2O + H(+) = 2'-deoxyuridine + NH4(+)</text>
        <dbReference type="Rhea" id="RHEA:13433"/>
        <dbReference type="ChEBI" id="CHEBI:15377"/>
        <dbReference type="ChEBI" id="CHEBI:15378"/>
        <dbReference type="ChEBI" id="CHEBI:15698"/>
        <dbReference type="ChEBI" id="CHEBI:16450"/>
        <dbReference type="ChEBI" id="CHEBI:28938"/>
        <dbReference type="EC" id="3.5.4.5"/>
    </reaction>
</comment>
<evidence type="ECO:0000259" key="15">
    <source>
        <dbReference type="PROSITE" id="PS51747"/>
    </source>
</evidence>
<comment type="cofactor">
    <cofactor evidence="1 12 13">
        <name>Zn(2+)</name>
        <dbReference type="ChEBI" id="CHEBI:29105"/>
    </cofactor>
</comment>
<evidence type="ECO:0000256" key="10">
    <source>
        <dbReference type="PIRSR" id="PIRSR606262-1"/>
    </source>
</evidence>
<comment type="function">
    <text evidence="2 13">This enzyme scavenges exogenous and endogenous cytidine and 2'-deoxycytidine for UMP synthesis.</text>
</comment>
<feature type="region of interest" description="Disordered" evidence="14">
    <location>
        <begin position="146"/>
        <end position="177"/>
    </location>
</feature>
<evidence type="ECO:0000256" key="8">
    <source>
        <dbReference type="ARBA" id="ARBA00032005"/>
    </source>
</evidence>
<evidence type="ECO:0000256" key="13">
    <source>
        <dbReference type="RuleBase" id="RU364006"/>
    </source>
</evidence>
<feature type="binding site" evidence="11">
    <location>
        <begin position="61"/>
        <end position="67"/>
    </location>
    <ligand>
        <name>substrate</name>
    </ligand>
</feature>
<sequence length="187" mass="19953">MCSVSPQVAADASRFSIPLYQLQELSQKAMDTKARAYCPYSKFRVGAALLTTDGQYITGVNVENASYPVGTCAERVALGKAVSEGQMTFKALAVATDISPPASPCGMCRQFIREFCPLTLPIFMHDKDGNYVVKTLLELLPMPFGPEDLKPGPSPKSESQLADSDVQVGRGKDGGAGDELVAAETII</sequence>
<dbReference type="GO" id="GO:0072527">
    <property type="term" value="P:pyrimidine-containing compound metabolic process"/>
    <property type="evidence" value="ECO:0007669"/>
    <property type="project" value="UniProtKB-ARBA"/>
</dbReference>
<dbReference type="Gene3D" id="3.40.140.10">
    <property type="entry name" value="Cytidine Deaminase, domain 2"/>
    <property type="match status" value="1"/>
</dbReference>
<dbReference type="InterPro" id="IPR016192">
    <property type="entry name" value="APOBEC/CMP_deaminase_Zn-bd"/>
</dbReference>
<evidence type="ECO:0000256" key="11">
    <source>
        <dbReference type="PIRSR" id="PIRSR606262-2"/>
    </source>
</evidence>
<dbReference type="InterPro" id="IPR050202">
    <property type="entry name" value="Cyt/Deoxycyt_deaminase"/>
</dbReference>
<dbReference type="InterPro" id="IPR006262">
    <property type="entry name" value="Cyt_deam_tetra"/>
</dbReference>
<evidence type="ECO:0000256" key="7">
    <source>
        <dbReference type="ARBA" id="ARBA00022833"/>
    </source>
</evidence>
<gene>
    <name evidence="16" type="ORF">FRX48_06151</name>
</gene>
<dbReference type="CDD" id="cd01283">
    <property type="entry name" value="cytidine_deaminase"/>
    <property type="match status" value="1"/>
</dbReference>
<dbReference type="PROSITE" id="PS51747">
    <property type="entry name" value="CYT_DCMP_DEAMINASES_2"/>
    <property type="match status" value="1"/>
</dbReference>
<keyword evidence="5 12" id="KW-0479">Metal-binding</keyword>
<keyword evidence="6 13" id="KW-0378">Hydrolase</keyword>
<evidence type="ECO:0000256" key="12">
    <source>
        <dbReference type="PIRSR" id="PIRSR606262-3"/>
    </source>
</evidence>
<dbReference type="Pfam" id="PF00383">
    <property type="entry name" value="dCMP_cyt_deam_1"/>
    <property type="match status" value="1"/>
</dbReference>
<evidence type="ECO:0000256" key="2">
    <source>
        <dbReference type="ARBA" id="ARBA00003949"/>
    </source>
</evidence>
<dbReference type="SUPFAM" id="SSF53927">
    <property type="entry name" value="Cytidine deaminase-like"/>
    <property type="match status" value="1"/>
</dbReference>
<proteinExistence type="inferred from homology"/>
<feature type="active site" description="Proton donor" evidence="10">
    <location>
        <position position="74"/>
    </location>
</feature>
<evidence type="ECO:0000256" key="4">
    <source>
        <dbReference type="ARBA" id="ARBA00012783"/>
    </source>
</evidence>
<dbReference type="EMBL" id="VXIT01000010">
    <property type="protein sequence ID" value="KAA6409540.1"/>
    <property type="molecule type" value="Genomic_DNA"/>
</dbReference>
<feature type="domain" description="CMP/dCMP-type deaminase" evidence="15">
    <location>
        <begin position="20"/>
        <end position="147"/>
    </location>
</feature>
<reference evidence="16 17" key="1">
    <citation type="submission" date="2019-09" db="EMBL/GenBank/DDBJ databases">
        <title>The hologenome of the rock-dwelling lichen Lasallia pustulata.</title>
        <authorList>
            <person name="Greshake Tzovaras B."/>
            <person name="Segers F."/>
            <person name="Bicker A."/>
            <person name="Dal Grande F."/>
            <person name="Otte J."/>
            <person name="Hankeln T."/>
            <person name="Schmitt I."/>
            <person name="Ebersberger I."/>
        </authorList>
    </citation>
    <scope>NUCLEOTIDE SEQUENCE [LARGE SCALE GENOMIC DNA]</scope>
    <source>
        <strain evidence="16">A1-1</strain>
    </source>
</reference>
<comment type="similarity">
    <text evidence="3 13">Belongs to the cytidine and deoxycytidylate deaminase family.</text>
</comment>
<dbReference type="EC" id="3.5.4.5" evidence="4 13"/>
<dbReference type="GO" id="GO:0042802">
    <property type="term" value="F:identical protein binding"/>
    <property type="evidence" value="ECO:0007669"/>
    <property type="project" value="UniProtKB-ARBA"/>
</dbReference>
<evidence type="ECO:0000256" key="3">
    <source>
        <dbReference type="ARBA" id="ARBA00006576"/>
    </source>
</evidence>
<dbReference type="OrthoDB" id="414540at2759"/>
<evidence type="ECO:0000256" key="1">
    <source>
        <dbReference type="ARBA" id="ARBA00001947"/>
    </source>
</evidence>
<dbReference type="InterPro" id="IPR002125">
    <property type="entry name" value="CMP_dCMP_dom"/>
</dbReference>
<protein>
    <recommendedName>
        <fullName evidence="4 13">Cytidine deaminase</fullName>
        <ecNumber evidence="4 13">3.5.4.5</ecNumber>
    </recommendedName>
    <alternativeName>
        <fullName evidence="8 13">Cytidine aminohydrolase</fullName>
    </alternativeName>
</protein>